<dbReference type="PANTHER" id="PTHR13325:SF3">
    <property type="entry name" value="MEMBRANE-BOUND TRANSCRIPTION FACTOR SITE-2 PROTEASE"/>
    <property type="match status" value="1"/>
</dbReference>
<proteinExistence type="predicted"/>
<feature type="transmembrane region" description="Helical" evidence="6">
    <location>
        <begin position="184"/>
        <end position="205"/>
    </location>
</feature>
<dbReference type="InterPro" id="IPR001193">
    <property type="entry name" value="MBTPS2"/>
</dbReference>
<feature type="domain" description="Peptidase M50" evidence="7">
    <location>
        <begin position="119"/>
        <end position="494"/>
    </location>
</feature>
<evidence type="ECO:0000256" key="5">
    <source>
        <dbReference type="ARBA" id="ARBA00032658"/>
    </source>
</evidence>
<evidence type="ECO:0000256" key="4">
    <source>
        <dbReference type="ARBA" id="ARBA00023136"/>
    </source>
</evidence>
<dbReference type="GO" id="GO:0005737">
    <property type="term" value="C:cytoplasm"/>
    <property type="evidence" value="ECO:0007669"/>
    <property type="project" value="TreeGrafter"/>
</dbReference>
<protein>
    <recommendedName>
        <fullName evidence="5">Endopeptidase S2P</fullName>
    </recommendedName>
</protein>
<dbReference type="OrthoDB" id="69989at2759"/>
<evidence type="ECO:0000313" key="8">
    <source>
        <dbReference type="EMBL" id="KAH7424277.1"/>
    </source>
</evidence>
<organism evidence="8 9">
    <name type="scientific">Ceratopteris richardii</name>
    <name type="common">Triangle waterfern</name>
    <dbReference type="NCBI Taxonomy" id="49495"/>
    <lineage>
        <taxon>Eukaryota</taxon>
        <taxon>Viridiplantae</taxon>
        <taxon>Streptophyta</taxon>
        <taxon>Embryophyta</taxon>
        <taxon>Tracheophyta</taxon>
        <taxon>Polypodiopsida</taxon>
        <taxon>Polypodiidae</taxon>
        <taxon>Polypodiales</taxon>
        <taxon>Pteridineae</taxon>
        <taxon>Pteridaceae</taxon>
        <taxon>Parkerioideae</taxon>
        <taxon>Ceratopteris</taxon>
    </lineage>
</organism>
<evidence type="ECO:0000256" key="6">
    <source>
        <dbReference type="SAM" id="Phobius"/>
    </source>
</evidence>
<accession>A0A8T2TLR2</accession>
<evidence type="ECO:0000256" key="3">
    <source>
        <dbReference type="ARBA" id="ARBA00022989"/>
    </source>
</evidence>
<sequence length="509" mass="56524">MFRARRGRHGRFRPWNCSFSLSSLFSHLFMSWETEVFNEVVFHWGSRYARFLKVWFTFGVGFGLLLMVVEFSLMLLWIAGLVINTWTQKTGMESVYVSGQVLTIVIPGVNMPWNNLPYMVLGIIIAVGFHELGHALAAASEGVPIEHVAVFLACLVPGALVALNQESLQVLSPIRSLRIYCAGIWHNAACCAACFLSLLFFQSIIPSLGMVNKPLMVSTINEDSPLAGYLEPGDSIISAGGIKLQKPKDWFEVFQNMSKEGLTYYHQTGNANISMQASHNVTRDISMQGFCVCSKSFQIHSEILPGLLCPNESLPFYEHLCTSSWPPNMNSAAQYIYCMRAVSVVECPPCSIKEGANQSCECSGSNACLLPLLDHGEAFVNVKVQKQNLKNCHMVKNDSVCEQNIIFVGDVEVLMRSVQLTYVSSPLGKLLGCLVNLLMYTFSVSAAMALLNSSLVFHLDGEHIFQSGLGLMKSWLPLRRRQRITHISMTIGTTLTVISLMISFVQFLI</sequence>
<dbReference type="OMA" id="FYSWGRW"/>
<feature type="transmembrane region" description="Helical" evidence="6">
    <location>
        <begin position="484"/>
        <end position="508"/>
    </location>
</feature>
<gene>
    <name evidence="8" type="ORF">KP509_11G000700</name>
</gene>
<feature type="transmembrane region" description="Helical" evidence="6">
    <location>
        <begin position="145"/>
        <end position="164"/>
    </location>
</feature>
<dbReference type="PRINTS" id="PR01000">
    <property type="entry name" value="SREBPS2PTASE"/>
</dbReference>
<keyword evidence="9" id="KW-1185">Reference proteome</keyword>
<comment type="subcellular location">
    <subcellularLocation>
        <location evidence="1">Endomembrane system</location>
        <topology evidence="1">Multi-pass membrane protein</topology>
    </subcellularLocation>
</comment>
<feature type="transmembrane region" description="Helical" evidence="6">
    <location>
        <begin position="95"/>
        <end position="113"/>
    </location>
</feature>
<name>A0A8T2TLR2_CERRI</name>
<dbReference type="AlphaFoldDB" id="A0A8T2TLR2"/>
<dbReference type="GO" id="GO:0012505">
    <property type="term" value="C:endomembrane system"/>
    <property type="evidence" value="ECO:0007669"/>
    <property type="project" value="UniProtKB-SubCell"/>
</dbReference>
<dbReference type="GO" id="GO:0016020">
    <property type="term" value="C:membrane"/>
    <property type="evidence" value="ECO:0007669"/>
    <property type="project" value="InterPro"/>
</dbReference>
<evidence type="ECO:0000313" key="9">
    <source>
        <dbReference type="Proteomes" id="UP000825935"/>
    </source>
</evidence>
<evidence type="ECO:0000256" key="1">
    <source>
        <dbReference type="ARBA" id="ARBA00004127"/>
    </source>
</evidence>
<dbReference type="InterPro" id="IPR008915">
    <property type="entry name" value="Peptidase_M50"/>
</dbReference>
<feature type="transmembrane region" description="Helical" evidence="6">
    <location>
        <begin position="55"/>
        <end position="83"/>
    </location>
</feature>
<keyword evidence="3 6" id="KW-1133">Transmembrane helix</keyword>
<evidence type="ECO:0000256" key="2">
    <source>
        <dbReference type="ARBA" id="ARBA00022692"/>
    </source>
</evidence>
<dbReference type="EMBL" id="CM035416">
    <property type="protein sequence ID" value="KAH7424277.1"/>
    <property type="molecule type" value="Genomic_DNA"/>
</dbReference>
<feature type="transmembrane region" description="Helical" evidence="6">
    <location>
        <begin position="119"/>
        <end position="138"/>
    </location>
</feature>
<dbReference type="GO" id="GO:0031293">
    <property type="term" value="P:membrane protein intracellular domain proteolysis"/>
    <property type="evidence" value="ECO:0007669"/>
    <property type="project" value="TreeGrafter"/>
</dbReference>
<evidence type="ECO:0000259" key="7">
    <source>
        <dbReference type="Pfam" id="PF02163"/>
    </source>
</evidence>
<comment type="caution">
    <text evidence="8">The sequence shown here is derived from an EMBL/GenBank/DDBJ whole genome shotgun (WGS) entry which is preliminary data.</text>
</comment>
<dbReference type="GO" id="GO:1905897">
    <property type="term" value="P:regulation of response to endoplasmic reticulum stress"/>
    <property type="evidence" value="ECO:0007669"/>
    <property type="project" value="TreeGrafter"/>
</dbReference>
<keyword evidence="4 6" id="KW-0472">Membrane</keyword>
<dbReference type="Pfam" id="PF02163">
    <property type="entry name" value="Peptidase_M50"/>
    <property type="match status" value="1"/>
</dbReference>
<reference evidence="8" key="1">
    <citation type="submission" date="2021-08" db="EMBL/GenBank/DDBJ databases">
        <title>WGS assembly of Ceratopteris richardii.</title>
        <authorList>
            <person name="Marchant D.B."/>
            <person name="Chen G."/>
            <person name="Jenkins J."/>
            <person name="Shu S."/>
            <person name="Leebens-Mack J."/>
            <person name="Grimwood J."/>
            <person name="Schmutz J."/>
            <person name="Soltis P."/>
            <person name="Soltis D."/>
            <person name="Chen Z.-H."/>
        </authorList>
    </citation>
    <scope>NUCLEOTIDE SEQUENCE</scope>
    <source>
        <strain evidence="8">Whitten #5841</strain>
        <tissue evidence="8">Leaf</tissue>
    </source>
</reference>
<dbReference type="GO" id="GO:0004222">
    <property type="term" value="F:metalloendopeptidase activity"/>
    <property type="evidence" value="ECO:0007669"/>
    <property type="project" value="InterPro"/>
</dbReference>
<dbReference type="PANTHER" id="PTHR13325">
    <property type="entry name" value="PROTEASE M50 MEMBRANE-BOUND TRANSCRIPTION FACTOR SITE 2 PROTEASE"/>
    <property type="match status" value="1"/>
</dbReference>
<feature type="transmembrane region" description="Helical" evidence="6">
    <location>
        <begin position="430"/>
        <end position="451"/>
    </location>
</feature>
<dbReference type="Proteomes" id="UP000825935">
    <property type="component" value="Chromosome 11"/>
</dbReference>
<keyword evidence="2 6" id="KW-0812">Transmembrane</keyword>